<comment type="caution">
    <text evidence="3">The sequence shown here is derived from an EMBL/GenBank/DDBJ whole genome shotgun (WGS) entry which is preliminary data.</text>
</comment>
<gene>
    <name evidence="3" type="ORF">EGH21_12690</name>
</gene>
<dbReference type="Proteomes" id="UP001430377">
    <property type="component" value="Unassembled WGS sequence"/>
</dbReference>
<reference evidence="3 4" key="1">
    <citation type="submission" date="2021-06" db="EMBL/GenBank/DDBJ databases">
        <title>Halomicroarcula sp. a new haloarchaeum isolated from saline soil.</title>
        <authorList>
            <person name="Duran-Viseras A."/>
            <person name="Sanchez-Porro C."/>
            <person name="Ventosa A."/>
        </authorList>
    </citation>
    <scope>NUCLEOTIDE SEQUENCE [LARGE SCALE GENOMIC DNA]</scope>
    <source>
        <strain evidence="3 4">F13</strain>
    </source>
</reference>
<evidence type="ECO:0000313" key="4">
    <source>
        <dbReference type="Proteomes" id="UP001430377"/>
    </source>
</evidence>
<sequence length="106" mass="11925">MRTTQSTSESEHQEEVWYCKKCKQKHTEEREQCKVCGTEEFKKVAPEPSEDSDNQYTHPDDDVETISNVREATSSPAQPGSGDSNLGFYLTILLLVILAGLAIYIL</sequence>
<evidence type="ECO:0000256" key="1">
    <source>
        <dbReference type="SAM" id="MobiDB-lite"/>
    </source>
</evidence>
<evidence type="ECO:0008006" key="5">
    <source>
        <dbReference type="Google" id="ProtNLM"/>
    </source>
</evidence>
<keyword evidence="4" id="KW-1185">Reference proteome</keyword>
<keyword evidence="2" id="KW-0812">Transmembrane</keyword>
<keyword evidence="2" id="KW-0472">Membrane</keyword>
<keyword evidence="2" id="KW-1133">Transmembrane helix</keyword>
<name>A0AAW4PQL7_9EURY</name>
<feature type="transmembrane region" description="Helical" evidence="2">
    <location>
        <begin position="86"/>
        <end position="105"/>
    </location>
</feature>
<feature type="compositionally biased region" description="Polar residues" evidence="1">
    <location>
        <begin position="65"/>
        <end position="84"/>
    </location>
</feature>
<dbReference type="RefSeq" id="WP_220618850.1">
    <property type="nucleotide sequence ID" value="NZ_RKLR01000004.1"/>
</dbReference>
<dbReference type="AlphaFoldDB" id="A0AAW4PQL7"/>
<protein>
    <recommendedName>
        <fullName evidence="5">RanBP2-type domain-containing protein</fullName>
    </recommendedName>
</protein>
<organism evidence="3 4">
    <name type="scientific">Haloarcula rubra</name>
    <dbReference type="NCBI Taxonomy" id="2487747"/>
    <lineage>
        <taxon>Archaea</taxon>
        <taxon>Methanobacteriati</taxon>
        <taxon>Methanobacteriota</taxon>
        <taxon>Stenosarchaea group</taxon>
        <taxon>Halobacteria</taxon>
        <taxon>Halobacteriales</taxon>
        <taxon>Haloarculaceae</taxon>
        <taxon>Haloarcula</taxon>
    </lineage>
</organism>
<evidence type="ECO:0000256" key="2">
    <source>
        <dbReference type="SAM" id="Phobius"/>
    </source>
</evidence>
<evidence type="ECO:0000313" key="3">
    <source>
        <dbReference type="EMBL" id="MBX0323888.1"/>
    </source>
</evidence>
<dbReference type="EMBL" id="RKLR01000004">
    <property type="protein sequence ID" value="MBX0323888.1"/>
    <property type="molecule type" value="Genomic_DNA"/>
</dbReference>
<accession>A0AAW4PQL7</accession>
<feature type="region of interest" description="Disordered" evidence="1">
    <location>
        <begin position="43"/>
        <end position="84"/>
    </location>
</feature>
<proteinExistence type="predicted"/>